<evidence type="ECO:0000256" key="7">
    <source>
        <dbReference type="ARBA" id="ARBA00023136"/>
    </source>
</evidence>
<feature type="transmembrane region" description="Helical" evidence="8">
    <location>
        <begin position="86"/>
        <end position="108"/>
    </location>
</feature>
<feature type="transmembrane region" description="Helical" evidence="8">
    <location>
        <begin position="12"/>
        <end position="31"/>
    </location>
</feature>
<evidence type="ECO:0000256" key="1">
    <source>
        <dbReference type="ARBA" id="ARBA00004651"/>
    </source>
</evidence>
<comment type="subcellular location">
    <subcellularLocation>
        <location evidence="1">Cell membrane</location>
        <topology evidence="1">Multi-pass membrane protein</topology>
    </subcellularLocation>
</comment>
<dbReference type="PANTHER" id="PTHR21716">
    <property type="entry name" value="TRANSMEMBRANE PROTEIN"/>
    <property type="match status" value="1"/>
</dbReference>
<feature type="transmembrane region" description="Helical" evidence="8">
    <location>
        <begin position="294"/>
        <end position="315"/>
    </location>
</feature>
<dbReference type="OrthoDB" id="9793390at2"/>
<evidence type="ECO:0000313" key="9">
    <source>
        <dbReference type="EMBL" id="TCL42552.1"/>
    </source>
</evidence>
<sequence>MKPDFNRKYNTIAIYAVLVVAVSAVVVAAIINFPKIWAYLGNFVSLLTPFIIGFVLAYILCPILNAIERLLARLTGERLRRGTRRVICLILTYIVTIIVLTIFFWIVIPQIVSSVTSIAVQIPGWMTSVEAFANDIIAKYDLYNLPTSTLQQIMKAFEQVLSSVTGVLTDAIPHVWKATLSVTTGVLNFILGIIISIYMLLSKERFFAQIKKLMNALIPSPVVQKILDITHQSHEIFSGFISGKLLDSLIIGVLCFCGMNLFQMPYAMLISVIVGVTNIIPYFGPFIGAIPSILILLMVEPVTALWFALFVLLLQQLDGNVIGPKILGDSTGLSAFWVVFSITVFGSLLGLVGMFIGVPLFAVIYSLIRQFAEWRLEKKGLPISTGAFASKKHPLIEGKPPKKPKSKK</sequence>
<keyword evidence="7 8" id="KW-0472">Membrane</keyword>
<evidence type="ECO:0000256" key="4">
    <source>
        <dbReference type="ARBA" id="ARBA00022475"/>
    </source>
</evidence>
<feature type="transmembrane region" description="Helical" evidence="8">
    <location>
        <begin position="268"/>
        <end position="287"/>
    </location>
</feature>
<comment type="caution">
    <text evidence="9">The sequence shown here is derived from an EMBL/GenBank/DDBJ whole genome shotgun (WGS) entry which is preliminary data.</text>
</comment>
<evidence type="ECO:0000256" key="3">
    <source>
        <dbReference type="ARBA" id="ARBA00022448"/>
    </source>
</evidence>
<organism evidence="9 10">
    <name type="scientific">Harryflintia acetispora</name>
    <dbReference type="NCBI Taxonomy" id="1849041"/>
    <lineage>
        <taxon>Bacteria</taxon>
        <taxon>Bacillati</taxon>
        <taxon>Bacillota</taxon>
        <taxon>Clostridia</taxon>
        <taxon>Eubacteriales</taxon>
        <taxon>Oscillospiraceae</taxon>
        <taxon>Harryflintia</taxon>
    </lineage>
</organism>
<evidence type="ECO:0000256" key="5">
    <source>
        <dbReference type="ARBA" id="ARBA00022692"/>
    </source>
</evidence>
<dbReference type="RefSeq" id="WP_079698613.1">
    <property type="nucleotide sequence ID" value="NZ_JADNAH010000060.1"/>
</dbReference>
<dbReference type="GO" id="GO:0055085">
    <property type="term" value="P:transmembrane transport"/>
    <property type="evidence" value="ECO:0007669"/>
    <property type="project" value="TreeGrafter"/>
</dbReference>
<dbReference type="GO" id="GO:0005886">
    <property type="term" value="C:plasma membrane"/>
    <property type="evidence" value="ECO:0007669"/>
    <property type="project" value="UniProtKB-SubCell"/>
</dbReference>
<evidence type="ECO:0000256" key="2">
    <source>
        <dbReference type="ARBA" id="ARBA00009773"/>
    </source>
</evidence>
<name>A0A9X8Y7P5_9FIRM</name>
<protein>
    <submittedName>
        <fullName evidence="9">PurR-regulated permease PerM</fullName>
    </submittedName>
</protein>
<dbReference type="EMBL" id="SLUK01000009">
    <property type="protein sequence ID" value="TCL42552.1"/>
    <property type="molecule type" value="Genomic_DNA"/>
</dbReference>
<keyword evidence="5 8" id="KW-0812">Transmembrane</keyword>
<feature type="transmembrane region" description="Helical" evidence="8">
    <location>
        <begin position="43"/>
        <end position="65"/>
    </location>
</feature>
<reference evidence="9 10" key="1">
    <citation type="submission" date="2019-03" db="EMBL/GenBank/DDBJ databases">
        <title>Genomic Encyclopedia of Type Strains, Phase IV (KMG-IV): sequencing the most valuable type-strain genomes for metagenomic binning, comparative biology and taxonomic classification.</title>
        <authorList>
            <person name="Goeker M."/>
        </authorList>
    </citation>
    <scope>NUCLEOTIDE SEQUENCE [LARGE SCALE GENOMIC DNA]</scope>
    <source>
        <strain evidence="9 10">DSM 100433</strain>
    </source>
</reference>
<proteinExistence type="inferred from homology"/>
<dbReference type="PANTHER" id="PTHR21716:SF53">
    <property type="entry name" value="PERMEASE PERM-RELATED"/>
    <property type="match status" value="1"/>
</dbReference>
<accession>A0A9X8Y7P5</accession>
<feature type="transmembrane region" description="Helical" evidence="8">
    <location>
        <begin position="178"/>
        <end position="201"/>
    </location>
</feature>
<dbReference type="Pfam" id="PF01594">
    <property type="entry name" value="AI-2E_transport"/>
    <property type="match status" value="1"/>
</dbReference>
<evidence type="ECO:0000256" key="6">
    <source>
        <dbReference type="ARBA" id="ARBA00022989"/>
    </source>
</evidence>
<keyword evidence="10" id="KW-1185">Reference proteome</keyword>
<keyword evidence="3" id="KW-0813">Transport</keyword>
<dbReference type="Proteomes" id="UP000294682">
    <property type="component" value="Unassembled WGS sequence"/>
</dbReference>
<evidence type="ECO:0000313" key="10">
    <source>
        <dbReference type="Proteomes" id="UP000294682"/>
    </source>
</evidence>
<dbReference type="InterPro" id="IPR002549">
    <property type="entry name" value="AI-2E-like"/>
</dbReference>
<keyword evidence="4" id="KW-1003">Cell membrane</keyword>
<feature type="transmembrane region" description="Helical" evidence="8">
    <location>
        <begin position="335"/>
        <end position="368"/>
    </location>
</feature>
<gene>
    <name evidence="9" type="ORF">EDD78_10917</name>
</gene>
<keyword evidence="6 8" id="KW-1133">Transmembrane helix</keyword>
<evidence type="ECO:0000256" key="8">
    <source>
        <dbReference type="SAM" id="Phobius"/>
    </source>
</evidence>
<dbReference type="AlphaFoldDB" id="A0A9X8Y7P5"/>
<comment type="similarity">
    <text evidence="2">Belongs to the autoinducer-2 exporter (AI-2E) (TC 2.A.86) family.</text>
</comment>
<feature type="transmembrane region" description="Helical" evidence="8">
    <location>
        <begin position="245"/>
        <end position="262"/>
    </location>
</feature>